<dbReference type="InterPro" id="IPR001892">
    <property type="entry name" value="Ribosomal_uS13"/>
</dbReference>
<dbReference type="PROSITE" id="PS00646">
    <property type="entry name" value="RIBOSOMAL_S13_1"/>
    <property type="match status" value="1"/>
</dbReference>
<dbReference type="AlphaFoldDB" id="A0A314UMF0"/>
<sequence>MTIYENLTIEFLIHMTSKFQPIWNWAKPHIQQSTDPMFGLRGTVAIASDASRRLLQSVSFHGVGARCLNIRAGMEIPDNKPLKFALQYIHGIGRARAAQILSELNMSNKLAMDLTRREVVALDDVLSKYVIGRDLAGLVDRDIKRMKDIQCYRGIRHVDKLPCRGQRTSTNARTRKGSERVAVAASKKLKK</sequence>
<comment type="caution">
    <text evidence="5">The sequence shown here is derived from an EMBL/GenBank/DDBJ whole genome shotgun (WGS) entry which is preliminary data.</text>
</comment>
<dbReference type="Proteomes" id="UP000250321">
    <property type="component" value="Unassembled WGS sequence"/>
</dbReference>
<evidence type="ECO:0000313" key="5">
    <source>
        <dbReference type="EMBL" id="PQM37832.1"/>
    </source>
</evidence>
<dbReference type="Pfam" id="PF00416">
    <property type="entry name" value="Ribosomal_S13"/>
    <property type="match status" value="1"/>
</dbReference>
<evidence type="ECO:0000256" key="1">
    <source>
        <dbReference type="ARBA" id="ARBA00008080"/>
    </source>
</evidence>
<evidence type="ECO:0000256" key="4">
    <source>
        <dbReference type="SAM" id="MobiDB-lite"/>
    </source>
</evidence>
<protein>
    <submittedName>
        <fullName evidence="5">Small ribosomal subunit protein S13 mitochondrial</fullName>
    </submittedName>
</protein>
<dbReference type="InterPro" id="IPR027437">
    <property type="entry name" value="Rbsml_uS13_C"/>
</dbReference>
<dbReference type="EMBL" id="PJQY01003388">
    <property type="protein sequence ID" value="PQM37832.1"/>
    <property type="molecule type" value="Genomic_DNA"/>
</dbReference>
<gene>
    <name evidence="5" type="ORF">Pyn_15566</name>
</gene>
<dbReference type="Gene3D" id="4.10.910.10">
    <property type="entry name" value="30s ribosomal protein s13, domain 2"/>
    <property type="match status" value="1"/>
</dbReference>
<name>A0A314UMF0_PRUYE</name>
<organism evidence="5 6">
    <name type="scientific">Prunus yedoensis var. nudiflora</name>
    <dbReference type="NCBI Taxonomy" id="2094558"/>
    <lineage>
        <taxon>Eukaryota</taxon>
        <taxon>Viridiplantae</taxon>
        <taxon>Streptophyta</taxon>
        <taxon>Embryophyta</taxon>
        <taxon>Tracheophyta</taxon>
        <taxon>Spermatophyta</taxon>
        <taxon>Magnoliopsida</taxon>
        <taxon>eudicotyledons</taxon>
        <taxon>Gunneridae</taxon>
        <taxon>Pentapetalae</taxon>
        <taxon>rosids</taxon>
        <taxon>fabids</taxon>
        <taxon>Rosales</taxon>
        <taxon>Rosaceae</taxon>
        <taxon>Amygdaloideae</taxon>
        <taxon>Amygdaleae</taxon>
        <taxon>Prunus</taxon>
    </lineage>
</organism>
<evidence type="ECO:0000313" key="6">
    <source>
        <dbReference type="Proteomes" id="UP000250321"/>
    </source>
</evidence>
<proteinExistence type="inferred from homology"/>
<dbReference type="InterPro" id="IPR010979">
    <property type="entry name" value="Ribosomal_uS13-like_H2TH"/>
</dbReference>
<dbReference type="GO" id="GO:0006412">
    <property type="term" value="P:translation"/>
    <property type="evidence" value="ECO:0007669"/>
    <property type="project" value="InterPro"/>
</dbReference>
<dbReference type="SUPFAM" id="SSF46946">
    <property type="entry name" value="S13-like H2TH domain"/>
    <property type="match status" value="1"/>
</dbReference>
<evidence type="ECO:0000256" key="3">
    <source>
        <dbReference type="ARBA" id="ARBA00023274"/>
    </source>
</evidence>
<dbReference type="GO" id="GO:0015935">
    <property type="term" value="C:small ribosomal subunit"/>
    <property type="evidence" value="ECO:0007669"/>
    <property type="project" value="TreeGrafter"/>
</dbReference>
<evidence type="ECO:0000256" key="2">
    <source>
        <dbReference type="ARBA" id="ARBA00022980"/>
    </source>
</evidence>
<dbReference type="PROSITE" id="PS50159">
    <property type="entry name" value="RIBOSOMAL_S13_2"/>
    <property type="match status" value="1"/>
</dbReference>
<keyword evidence="2" id="KW-0689">Ribosomal protein</keyword>
<dbReference type="PANTHER" id="PTHR10871">
    <property type="entry name" value="30S RIBOSOMAL PROTEIN S13/40S RIBOSOMAL PROTEIN S18"/>
    <property type="match status" value="1"/>
</dbReference>
<keyword evidence="6" id="KW-1185">Reference proteome</keyword>
<dbReference type="HAMAP" id="MF_01315">
    <property type="entry name" value="Ribosomal_uS13"/>
    <property type="match status" value="1"/>
</dbReference>
<reference evidence="5 6" key="1">
    <citation type="submission" date="2018-02" db="EMBL/GenBank/DDBJ databases">
        <title>Draft genome of wild Prunus yedoensis var. nudiflora.</title>
        <authorList>
            <person name="Baek S."/>
            <person name="Kim J.-H."/>
            <person name="Choi K."/>
            <person name="Kim G.-B."/>
            <person name="Cho A."/>
            <person name="Jang H."/>
            <person name="Shin C.-H."/>
            <person name="Yu H.-J."/>
            <person name="Mun J.-H."/>
        </authorList>
    </citation>
    <scope>NUCLEOTIDE SEQUENCE [LARGE SCALE GENOMIC DNA]</scope>
    <source>
        <strain evidence="6">cv. Jeju island</strain>
        <tissue evidence="5">Leaf</tissue>
    </source>
</reference>
<comment type="similarity">
    <text evidence="1">Belongs to the universal ribosomal protein uS13 family.</text>
</comment>
<dbReference type="STRING" id="2094558.A0A314UMF0"/>
<dbReference type="InterPro" id="IPR018269">
    <property type="entry name" value="Ribosomal_uS13_CS"/>
</dbReference>
<dbReference type="OrthoDB" id="525520at2759"/>
<accession>A0A314UMF0</accession>
<dbReference type="PANTHER" id="PTHR10871:SF28">
    <property type="entry name" value="SMALL RIBOSOMAL SUBUNIT PROTEIN US13M"/>
    <property type="match status" value="1"/>
</dbReference>
<dbReference type="GO" id="GO:0003723">
    <property type="term" value="F:RNA binding"/>
    <property type="evidence" value="ECO:0007669"/>
    <property type="project" value="InterPro"/>
</dbReference>
<keyword evidence="3" id="KW-0687">Ribonucleoprotein</keyword>
<dbReference type="Gene3D" id="1.10.8.50">
    <property type="match status" value="1"/>
</dbReference>
<feature type="region of interest" description="Disordered" evidence="4">
    <location>
        <begin position="167"/>
        <end position="191"/>
    </location>
</feature>
<dbReference type="GO" id="GO:0005739">
    <property type="term" value="C:mitochondrion"/>
    <property type="evidence" value="ECO:0007669"/>
    <property type="project" value="TreeGrafter"/>
</dbReference>
<dbReference type="GO" id="GO:0003735">
    <property type="term" value="F:structural constituent of ribosome"/>
    <property type="evidence" value="ECO:0007669"/>
    <property type="project" value="InterPro"/>
</dbReference>